<evidence type="ECO:0000313" key="2">
    <source>
        <dbReference type="EMBL" id="GLV56015.1"/>
    </source>
</evidence>
<dbReference type="RefSeq" id="WP_338250870.1">
    <property type="nucleotide sequence ID" value="NZ_BSRI01000001.1"/>
</dbReference>
<organism evidence="2 3">
    <name type="scientific">Dictyobacter halimunensis</name>
    <dbReference type="NCBI Taxonomy" id="3026934"/>
    <lineage>
        <taxon>Bacteria</taxon>
        <taxon>Bacillati</taxon>
        <taxon>Chloroflexota</taxon>
        <taxon>Ktedonobacteria</taxon>
        <taxon>Ktedonobacterales</taxon>
        <taxon>Dictyobacteraceae</taxon>
        <taxon>Dictyobacter</taxon>
    </lineage>
</organism>
<protein>
    <recommendedName>
        <fullName evidence="4">Major facilitator superfamily (MFS) profile domain-containing protein</fullName>
    </recommendedName>
</protein>
<evidence type="ECO:0000313" key="3">
    <source>
        <dbReference type="Proteomes" id="UP001344906"/>
    </source>
</evidence>
<feature type="transmembrane region" description="Helical" evidence="1">
    <location>
        <begin position="82"/>
        <end position="107"/>
    </location>
</feature>
<keyword evidence="3" id="KW-1185">Reference proteome</keyword>
<comment type="caution">
    <text evidence="2">The sequence shown here is derived from an EMBL/GenBank/DDBJ whole genome shotgun (WGS) entry which is preliminary data.</text>
</comment>
<evidence type="ECO:0008006" key="4">
    <source>
        <dbReference type="Google" id="ProtNLM"/>
    </source>
</evidence>
<proteinExistence type="predicted"/>
<keyword evidence="1" id="KW-0472">Membrane</keyword>
<evidence type="ECO:0000256" key="1">
    <source>
        <dbReference type="SAM" id="Phobius"/>
    </source>
</evidence>
<name>A0ABQ6FQP5_9CHLR</name>
<gene>
    <name evidence="2" type="ORF">KDH_28590</name>
</gene>
<dbReference type="Proteomes" id="UP001344906">
    <property type="component" value="Unassembled WGS sequence"/>
</dbReference>
<sequence length="141" mass="15219">MNRALQRGATSGLLAGLILGVLFFVDYGPGAALVRAASWFGLGQLGGSKWLGFLILIVMGGLFGLLFGALQRNRTPELGRLLLQGLTMGIVWWVIVVFLIGTGLYHVRLDLSGSLYAFGMLLLYGVLLGSLFFQRSTVQVK</sequence>
<feature type="transmembrane region" description="Helical" evidence="1">
    <location>
        <begin position="113"/>
        <end position="133"/>
    </location>
</feature>
<accession>A0ABQ6FQP5</accession>
<reference evidence="2 3" key="1">
    <citation type="submission" date="2023-02" db="EMBL/GenBank/DDBJ databases">
        <title>Dictyobacter halimunensis sp. nov., a new member of the class Ktedonobacteria from forest soil in a geothermal area.</title>
        <authorList>
            <person name="Rachmania M.K."/>
            <person name="Ningsih F."/>
            <person name="Sakai Y."/>
            <person name="Yabe S."/>
            <person name="Yokota A."/>
            <person name="Sjamsuridzal W."/>
        </authorList>
    </citation>
    <scope>NUCLEOTIDE SEQUENCE [LARGE SCALE GENOMIC DNA]</scope>
    <source>
        <strain evidence="2 3">S3.2.2.5</strain>
    </source>
</reference>
<keyword evidence="1" id="KW-1133">Transmembrane helix</keyword>
<dbReference type="EMBL" id="BSRI01000001">
    <property type="protein sequence ID" value="GLV56015.1"/>
    <property type="molecule type" value="Genomic_DNA"/>
</dbReference>
<keyword evidence="1" id="KW-0812">Transmembrane</keyword>
<feature type="transmembrane region" description="Helical" evidence="1">
    <location>
        <begin position="52"/>
        <end position="70"/>
    </location>
</feature>